<dbReference type="CDD" id="cd00610">
    <property type="entry name" value="OAT_like"/>
    <property type="match status" value="1"/>
</dbReference>
<dbReference type="InterPro" id="IPR015422">
    <property type="entry name" value="PyrdxlP-dep_Trfase_small"/>
</dbReference>
<dbReference type="GO" id="GO:0030170">
    <property type="term" value="F:pyridoxal phosphate binding"/>
    <property type="evidence" value="ECO:0007669"/>
    <property type="project" value="InterPro"/>
</dbReference>
<sequence>MVPSAVTVDMGPPTPESERDVMLGDLKEDSQPKSAVLHRSLKTTPLQVVSGNGKYLTFSNGHTILDTTCGAAVACIGYDNKRVKQAMVDQIDKFSYCNSMFFSHPVGEELAAELVRGTGGAMSKAYIMSSGSEAMEAAMKMARQYYMEVSPQQPKRINFIARESSYHGTTLGALSMSGHVARRGLFLDMLLPNISRVSACNAYRGMSAGQTVEQYVEQLADELDRKFQELGPETVCAFVAEPVVGATIGCVPAVPGYFKAMKKICDKYGALLILDEVMSGMGRCGSLHAWQQEDVVPDIQTMAKGLGGGYASISGMMINHRIADALESGTGIFSHGHTYQGHPVACAAALEVQRIIREENLVENVRNTGAYLENLLHAHLDSHPHVGNIRGRGLFWGIEFVADKETKEPFPPSANVANAVHLKGLNDLGISLYPGTGTKDGIVGDHVLLAPAYTSTSEEIEEIAMKSMSEELGQTQQETGLVFLSHTNLCEKQRFVSGARGTGVLALAEPVSHITSVPDGLDSGPSPPQSTT</sequence>
<comment type="similarity">
    <text evidence="2 4">Belongs to the class-III pyridoxal-phosphate-dependent aminotransferase family.</text>
</comment>
<dbReference type="Proteomes" id="UP000722485">
    <property type="component" value="Unassembled WGS sequence"/>
</dbReference>
<proteinExistence type="inferred from homology"/>
<dbReference type="AlphaFoldDB" id="A0A9P5HC99"/>
<dbReference type="SUPFAM" id="SSF53383">
    <property type="entry name" value="PLP-dependent transferases"/>
    <property type="match status" value="1"/>
</dbReference>
<keyword evidence="3 4" id="KW-0663">Pyridoxal phosphate</keyword>
<dbReference type="GO" id="GO:0008483">
    <property type="term" value="F:transaminase activity"/>
    <property type="evidence" value="ECO:0007669"/>
    <property type="project" value="InterPro"/>
</dbReference>
<evidence type="ECO:0000256" key="4">
    <source>
        <dbReference type="RuleBase" id="RU003560"/>
    </source>
</evidence>
<evidence type="ECO:0000313" key="5">
    <source>
        <dbReference type="EMBL" id="KAF7547196.1"/>
    </source>
</evidence>
<reference evidence="5" key="1">
    <citation type="submission" date="2020-03" db="EMBL/GenBank/DDBJ databases">
        <title>Draft Genome Sequence of Cylindrodendrum hubeiense.</title>
        <authorList>
            <person name="Buettner E."/>
            <person name="Kellner H."/>
        </authorList>
    </citation>
    <scope>NUCLEOTIDE SEQUENCE</scope>
    <source>
        <strain evidence="5">IHI 201604</strain>
    </source>
</reference>
<keyword evidence="6" id="KW-1185">Reference proteome</keyword>
<dbReference type="PANTHER" id="PTHR43094:SF1">
    <property type="entry name" value="AMINOTRANSFERASE CLASS-III"/>
    <property type="match status" value="1"/>
</dbReference>
<dbReference type="NCBIfam" id="NF005685">
    <property type="entry name" value="PRK07483.1"/>
    <property type="match status" value="1"/>
</dbReference>
<dbReference type="FunFam" id="3.40.640.10:FF:000004">
    <property type="entry name" value="Acetylornithine aminotransferase"/>
    <property type="match status" value="1"/>
</dbReference>
<evidence type="ECO:0000256" key="2">
    <source>
        <dbReference type="ARBA" id="ARBA00008954"/>
    </source>
</evidence>
<comment type="cofactor">
    <cofactor evidence="1">
        <name>pyridoxal 5'-phosphate</name>
        <dbReference type="ChEBI" id="CHEBI:597326"/>
    </cofactor>
</comment>
<dbReference type="Gene3D" id="3.90.1150.10">
    <property type="entry name" value="Aspartate Aminotransferase, domain 1"/>
    <property type="match status" value="1"/>
</dbReference>
<evidence type="ECO:0000313" key="6">
    <source>
        <dbReference type="Proteomes" id="UP000722485"/>
    </source>
</evidence>
<name>A0A9P5HC99_9HYPO</name>
<dbReference type="InterPro" id="IPR015424">
    <property type="entry name" value="PyrdxlP-dep_Trfase"/>
</dbReference>
<dbReference type="GO" id="GO:0005829">
    <property type="term" value="C:cytosol"/>
    <property type="evidence" value="ECO:0007669"/>
    <property type="project" value="TreeGrafter"/>
</dbReference>
<organism evidence="5 6">
    <name type="scientific">Cylindrodendrum hubeiense</name>
    <dbReference type="NCBI Taxonomy" id="595255"/>
    <lineage>
        <taxon>Eukaryota</taxon>
        <taxon>Fungi</taxon>
        <taxon>Dikarya</taxon>
        <taxon>Ascomycota</taxon>
        <taxon>Pezizomycotina</taxon>
        <taxon>Sordariomycetes</taxon>
        <taxon>Hypocreomycetidae</taxon>
        <taxon>Hypocreales</taxon>
        <taxon>Nectriaceae</taxon>
        <taxon>Cylindrodendrum</taxon>
    </lineage>
</organism>
<evidence type="ECO:0008006" key="7">
    <source>
        <dbReference type="Google" id="ProtNLM"/>
    </source>
</evidence>
<evidence type="ECO:0000256" key="1">
    <source>
        <dbReference type="ARBA" id="ARBA00001933"/>
    </source>
</evidence>
<accession>A0A9P5HC99</accession>
<comment type="caution">
    <text evidence="5">The sequence shown here is derived from an EMBL/GenBank/DDBJ whole genome shotgun (WGS) entry which is preliminary data.</text>
</comment>
<dbReference type="Pfam" id="PF00202">
    <property type="entry name" value="Aminotran_3"/>
    <property type="match status" value="1"/>
</dbReference>
<dbReference type="Gene3D" id="3.40.640.10">
    <property type="entry name" value="Type I PLP-dependent aspartate aminotransferase-like (Major domain)"/>
    <property type="match status" value="1"/>
</dbReference>
<dbReference type="InterPro" id="IPR015421">
    <property type="entry name" value="PyrdxlP-dep_Trfase_major"/>
</dbReference>
<dbReference type="EMBL" id="JAANBB010000185">
    <property type="protein sequence ID" value="KAF7547196.1"/>
    <property type="molecule type" value="Genomic_DNA"/>
</dbReference>
<protein>
    <recommendedName>
        <fullName evidence="7">Aminotransferase</fullName>
    </recommendedName>
</protein>
<evidence type="ECO:0000256" key="3">
    <source>
        <dbReference type="ARBA" id="ARBA00022898"/>
    </source>
</evidence>
<dbReference type="OrthoDB" id="5419315at2759"/>
<dbReference type="PANTHER" id="PTHR43094">
    <property type="entry name" value="AMINOTRANSFERASE"/>
    <property type="match status" value="1"/>
</dbReference>
<dbReference type="InterPro" id="IPR005814">
    <property type="entry name" value="Aminotrans_3"/>
</dbReference>
<gene>
    <name evidence="5" type="ORF">G7Z17_g7902</name>
</gene>